<proteinExistence type="predicted"/>
<dbReference type="GO" id="GO:0000993">
    <property type="term" value="F:RNA polymerase II complex binding"/>
    <property type="evidence" value="ECO:0007669"/>
    <property type="project" value="TreeGrafter"/>
</dbReference>
<name>A0A8H4ATC6_GIGMA</name>
<dbReference type="Gene3D" id="1.25.40.90">
    <property type="match status" value="1"/>
</dbReference>
<dbReference type="AlphaFoldDB" id="A0A8H4ATC6"/>
<dbReference type="OrthoDB" id="10069473at2759"/>
<evidence type="ECO:0000313" key="3">
    <source>
        <dbReference type="EMBL" id="KAF0531116.1"/>
    </source>
</evidence>
<protein>
    <submittedName>
        <fullName evidence="3">Regulation of nuclear pre-mRNA domain-containing protein 1B isoform X2</fullName>
    </submittedName>
</protein>
<gene>
    <name evidence="3" type="ORF">F8M41_011946</name>
</gene>
<evidence type="ECO:0000313" key="4">
    <source>
        <dbReference type="Proteomes" id="UP000439903"/>
    </source>
</evidence>
<dbReference type="InterPro" id="IPR008942">
    <property type="entry name" value="ENTH_VHS"/>
</dbReference>
<comment type="caution">
    <text evidence="3">The sequence shown here is derived from an EMBL/GenBank/DDBJ whole genome shotgun (WGS) entry which is preliminary data.</text>
</comment>
<dbReference type="EMBL" id="WTPW01000244">
    <property type="protein sequence ID" value="KAF0531116.1"/>
    <property type="molecule type" value="Genomic_DNA"/>
</dbReference>
<dbReference type="GO" id="GO:0031124">
    <property type="term" value="P:mRNA 3'-end processing"/>
    <property type="evidence" value="ECO:0007669"/>
    <property type="project" value="TreeGrafter"/>
</dbReference>
<reference evidence="3 4" key="1">
    <citation type="journal article" date="2019" name="Environ. Microbiol.">
        <title>At the nexus of three kingdoms: the genome of the mycorrhizal fungus Gigaspora margarita provides insights into plant, endobacterial and fungal interactions.</title>
        <authorList>
            <person name="Venice F."/>
            <person name="Ghignone S."/>
            <person name="Salvioli di Fossalunga A."/>
            <person name="Amselem J."/>
            <person name="Novero M."/>
            <person name="Xianan X."/>
            <person name="Sedzielewska Toro K."/>
            <person name="Morin E."/>
            <person name="Lipzen A."/>
            <person name="Grigoriev I.V."/>
            <person name="Henrissat B."/>
            <person name="Martin F.M."/>
            <person name="Bonfante P."/>
        </authorList>
    </citation>
    <scope>NUCLEOTIDE SEQUENCE [LARGE SCALE GENOMIC DNA]</scope>
    <source>
        <strain evidence="3 4">BEG34</strain>
    </source>
</reference>
<dbReference type="PANTHER" id="PTHR12460">
    <property type="entry name" value="CYCLIN-DEPENDENT KINASE INHIBITOR-RELATED PROTEIN"/>
    <property type="match status" value="1"/>
</dbReference>
<dbReference type="InterPro" id="IPR006569">
    <property type="entry name" value="CID_dom"/>
</dbReference>
<feature type="region of interest" description="Disordered" evidence="1">
    <location>
        <begin position="388"/>
        <end position="419"/>
    </location>
</feature>
<sequence>MSAYTEEVLISKLNKLVDTQESISLLSQWFMYHRRHVATSVDIWNRELRKASSARKLSFIYLCNDVCQNSRRKGLEFTQEFKKVLPDAIEHTYRHATADVQGIIRRVVNIWDEREIFDREFLDELRKRFTGPKTLKSEQRVIQSGHTAPSLPCRPDIAKLTASVQSISESESTVHEYKNKVTKIWSEVMEVEEKPSPSILSQQLDHLLRLLTEHQNLVTKNISNRSQIINQLKEIIAQEEMRLRLDNKSLLDTQSKINETKECIEQLRSISIFRYDAIADRNKNKLNGESRSEPNGEIRQKNLLQQQYTIKDIDPKSRSIKLNEKSQQLTKIEDDSQGSSSSSCYDPSIHLTLPPSSFTSGSMLPSETQLFGDSFSLMNDQLQVPYQNTSISSSISNSPVPSSNSDEYSDPLVSTDHRG</sequence>
<evidence type="ECO:0000259" key="2">
    <source>
        <dbReference type="PROSITE" id="PS51391"/>
    </source>
</evidence>
<dbReference type="CDD" id="cd16981">
    <property type="entry name" value="CID_RPRD_like"/>
    <property type="match status" value="1"/>
</dbReference>
<dbReference type="SMART" id="SM00582">
    <property type="entry name" value="RPR"/>
    <property type="match status" value="1"/>
</dbReference>
<organism evidence="3 4">
    <name type="scientific">Gigaspora margarita</name>
    <dbReference type="NCBI Taxonomy" id="4874"/>
    <lineage>
        <taxon>Eukaryota</taxon>
        <taxon>Fungi</taxon>
        <taxon>Fungi incertae sedis</taxon>
        <taxon>Mucoromycota</taxon>
        <taxon>Glomeromycotina</taxon>
        <taxon>Glomeromycetes</taxon>
        <taxon>Diversisporales</taxon>
        <taxon>Gigasporaceae</taxon>
        <taxon>Gigaspora</taxon>
    </lineage>
</organism>
<dbReference type="PROSITE" id="PS51391">
    <property type="entry name" value="CID"/>
    <property type="match status" value="1"/>
</dbReference>
<feature type="domain" description="CID" evidence="2">
    <location>
        <begin position="1"/>
        <end position="133"/>
    </location>
</feature>
<dbReference type="Pfam" id="PF04818">
    <property type="entry name" value="CID"/>
    <property type="match status" value="1"/>
</dbReference>
<accession>A0A8H4ATC6</accession>
<dbReference type="SUPFAM" id="SSF48464">
    <property type="entry name" value="ENTH/VHS domain"/>
    <property type="match status" value="1"/>
</dbReference>
<evidence type="ECO:0000256" key="1">
    <source>
        <dbReference type="SAM" id="MobiDB-lite"/>
    </source>
</evidence>
<feature type="region of interest" description="Disordered" evidence="1">
    <location>
        <begin position="324"/>
        <end position="348"/>
    </location>
</feature>
<keyword evidence="4" id="KW-1185">Reference proteome</keyword>
<feature type="compositionally biased region" description="Low complexity" evidence="1">
    <location>
        <begin position="337"/>
        <end position="348"/>
    </location>
</feature>
<dbReference type="Proteomes" id="UP000439903">
    <property type="component" value="Unassembled WGS sequence"/>
</dbReference>
<feature type="compositionally biased region" description="Low complexity" evidence="1">
    <location>
        <begin position="390"/>
        <end position="405"/>
    </location>
</feature>
<dbReference type="PANTHER" id="PTHR12460:SF0">
    <property type="entry name" value="CID DOMAIN-CONTAINING PROTEIN-RELATED"/>
    <property type="match status" value="1"/>
</dbReference>